<keyword evidence="3" id="KW-0614">Plasmid</keyword>
<proteinExistence type="predicted"/>
<sequence length="98" mass="10711">MKIRNVFFSMIVALAATNAAHAEVAPASSVDAAYSAYEREAARLENKLDVIQEGMKDLSRPVTQETARTLELQLAVLKARHDVALGKYLAEAAKQQKP</sequence>
<organism evidence="3">
    <name type="scientific">Pseudomonas aeruginosa</name>
    <dbReference type="NCBI Taxonomy" id="287"/>
    <lineage>
        <taxon>Bacteria</taxon>
        <taxon>Pseudomonadati</taxon>
        <taxon>Pseudomonadota</taxon>
        <taxon>Gammaproteobacteria</taxon>
        <taxon>Pseudomonadales</taxon>
        <taxon>Pseudomonadaceae</taxon>
        <taxon>Pseudomonas</taxon>
    </lineage>
</organism>
<feature type="chain" id="PRO_5010311872" description="Secreted protein" evidence="2">
    <location>
        <begin position="23"/>
        <end position="98"/>
    </location>
</feature>
<keyword evidence="2" id="KW-0732">Signal</keyword>
<feature type="signal peptide" evidence="2">
    <location>
        <begin position="1"/>
        <end position="22"/>
    </location>
</feature>
<keyword evidence="1" id="KW-0175">Coiled coil</keyword>
<dbReference type="RefSeq" id="WP_004354671.1">
    <property type="nucleotide sequence ID" value="NZ_KX889311.1"/>
</dbReference>
<dbReference type="AlphaFoldDB" id="A0A1P8VP12"/>
<evidence type="ECO:0000256" key="1">
    <source>
        <dbReference type="SAM" id="Coils"/>
    </source>
</evidence>
<evidence type="ECO:0000313" key="3">
    <source>
        <dbReference type="EMBL" id="APZ78351.1"/>
    </source>
</evidence>
<evidence type="ECO:0000256" key="2">
    <source>
        <dbReference type="SAM" id="SignalP"/>
    </source>
</evidence>
<reference evidence="3" key="1">
    <citation type="submission" date="2017-01" db="EMBL/GenBank/DDBJ databases">
        <title>Characterization of the plasmid pJB12 from Pseudomonas aeruginosa reveals Tn6352, a novel putative transposon associated with mobilization of blaVIM-2-harboring In58 integron.</title>
        <authorList>
            <person name="Botelho J."/>
            <person name="Grosso F."/>
            <person name="Peixe L."/>
        </authorList>
    </citation>
    <scope>NUCLEOTIDE SEQUENCE</scope>
    <source>
        <plasmid evidence="3">pJB12</plasmid>
    </source>
</reference>
<name>A0A1P8VP12_PSEAI</name>
<dbReference type="EMBL" id="KX889311">
    <property type="protein sequence ID" value="APZ78351.1"/>
    <property type="molecule type" value="Genomic_DNA"/>
</dbReference>
<feature type="coiled-coil region" evidence="1">
    <location>
        <begin position="27"/>
        <end position="54"/>
    </location>
</feature>
<accession>A0A1P8VP12</accession>
<protein>
    <recommendedName>
        <fullName evidence="4">Secreted protein</fullName>
    </recommendedName>
</protein>
<evidence type="ECO:0008006" key="4">
    <source>
        <dbReference type="Google" id="ProtNLM"/>
    </source>
</evidence>
<geneLocation type="plasmid" evidence="3">
    <name>pJB12</name>
</geneLocation>